<dbReference type="Proteomes" id="UP000634647">
    <property type="component" value="Unassembled WGS sequence"/>
</dbReference>
<dbReference type="GO" id="GO:0005886">
    <property type="term" value="C:plasma membrane"/>
    <property type="evidence" value="ECO:0007669"/>
    <property type="project" value="TreeGrafter"/>
</dbReference>
<dbReference type="SUPFAM" id="SSF82714">
    <property type="entry name" value="Multidrug efflux transporter AcrB TolC docking domain, DN and DC subdomains"/>
    <property type="match status" value="2"/>
</dbReference>
<feature type="transmembrane region" description="Helical" evidence="1">
    <location>
        <begin position="477"/>
        <end position="502"/>
    </location>
</feature>
<dbReference type="Gene3D" id="3.30.70.1320">
    <property type="entry name" value="Multidrug efflux transporter AcrB pore domain like"/>
    <property type="match status" value="1"/>
</dbReference>
<dbReference type="Proteomes" id="UP000199541">
    <property type="component" value="Unassembled WGS sequence"/>
</dbReference>
<accession>A0AAN4US79</accession>
<feature type="transmembrane region" description="Helical" evidence="1">
    <location>
        <begin position="446"/>
        <end position="471"/>
    </location>
</feature>
<dbReference type="InterPro" id="IPR027463">
    <property type="entry name" value="AcrB_DN_DC_subdom"/>
</dbReference>
<dbReference type="SUPFAM" id="SSF82693">
    <property type="entry name" value="Multidrug efflux transporter AcrB pore domain, PN1, PN2, PC1 and PC2 subdomains"/>
    <property type="match status" value="2"/>
</dbReference>
<keyword evidence="1" id="KW-0472">Membrane</keyword>
<reference evidence="2" key="1">
    <citation type="journal article" date="2014" name="Int. J. Syst. Evol. Microbiol.">
        <title>Complete genome sequence of Corynebacterium casei LMG S-19264T (=DSM 44701T), isolated from a smear-ripened cheese.</title>
        <authorList>
            <consortium name="US DOE Joint Genome Institute (JGI-PGF)"/>
            <person name="Walter F."/>
            <person name="Albersmeier A."/>
            <person name="Kalinowski J."/>
            <person name="Ruckert C."/>
        </authorList>
    </citation>
    <scope>NUCLEOTIDE SEQUENCE</scope>
    <source>
        <strain evidence="2">CGMCC 1.10859</strain>
    </source>
</reference>
<sequence>MLRRLLRFSLRQRGLVLALAVLLLVVGAIGASREKLDVFPEFAPPMAVVQTVAPGYSSAQVEALVTHPIETALGGAAGVRDMRSRSLAGISLVTVVFGGGADVFRARQLISEQLAGVQGQLPSGVARPRLLPLTTSTSVILTIGLTSKTRSLMDLHDVARWVVKPQLQAVRGVADAIVFGGLKRQLQIQPDPEKLRAHDLSLADVSAAVAQATGARAAGAIDTPNQYLTIEAQGQITTPAQLAALPLGGGRAGGRPVRLGDVAKVAYAPQTPVGAASIMGRPAVMLIVEGQYGANTLAVTQRLSRRLDALRPVLAAQGVTLVPNVFRPADFITRATSHLRDVLVLGAVLVVAVLMLFLMNLRAAAISAVAIPLSMLAALMVLNFFGISMNTMTLGGLAIALGEIVDDAIIDVENILRRLRENAALSAPRAAFRVVLEASAEVRGSVIFATFAVTLVFLPVLMLSGVAGKLFAPLGLAYIAAVLASLGVALTVTPAMSLWLLARTGSGQDRTHAFAARLGRGYRRILAATLRHTRALILGASVLVIAALAVLPFVQGSFIPDLREGHYIVHVGLEPGSSLAESMRVGDRISKALAAIPGVTMVAQRAGRADDVVDPAGVHLSEFDLDLAPQSAAGQDAVLARVRATLARFPGLTTAVNTFLVERIDETISGATAPVVVKVFGNDLDRIDQTAAQIAQIAAKIPGAASVRLNTPARMPRISVRLRQTALARYGLRPVQVLDALRTAYQGQVTGKITQGTRTTDVVVILPPSLRARVADLGALTLRTPSGRYVPLGDLASIRQVAGRYQIAHENGQRLQSVLINLGSVSPARFVAILKQRVAAGVTMPAGVYALYEGQGAALSRSEATLFGYGALSLAMVVLLLSLALRRARLVALVMANLPFALVGGVASTLLAGGNLPLGGMVGFVTLFGISLRNAIMLISHFDHLVRVEGQPWTAETMLRGASERLVPILMTALVTGLGLLPLALTSGAPGNEIEGPMALVILGGLVTSTLLNLLVLPALALRYGDLGRREKP</sequence>
<protein>
    <submittedName>
        <fullName evidence="2">Cation efflux system protein</fullName>
    </submittedName>
    <submittedName>
        <fullName evidence="3">Heavy metal efflux pump, CzcA family</fullName>
    </submittedName>
</protein>
<gene>
    <name evidence="2" type="ORF">GCM10008024_23800</name>
    <name evidence="3" type="ORF">SAMN05444006_11145</name>
</gene>
<comment type="caution">
    <text evidence="2">The sequence shown here is derived from an EMBL/GenBank/DDBJ whole genome shotgun (WGS) entry which is preliminary data.</text>
</comment>
<feature type="transmembrane region" description="Helical" evidence="1">
    <location>
        <begin position="966"/>
        <end position="985"/>
    </location>
</feature>
<feature type="transmembrane region" description="Helical" evidence="1">
    <location>
        <begin position="866"/>
        <end position="885"/>
    </location>
</feature>
<feature type="transmembrane region" description="Helical" evidence="1">
    <location>
        <begin position="890"/>
        <end position="912"/>
    </location>
</feature>
<dbReference type="RefSeq" id="WP_035845681.1">
    <property type="nucleotide sequence ID" value="NZ_BNAB01000010.1"/>
</dbReference>
<feature type="transmembrane region" description="Helical" evidence="1">
    <location>
        <begin position="86"/>
        <end position="104"/>
    </location>
</feature>
<dbReference type="Gene3D" id="3.30.70.1430">
    <property type="entry name" value="Multidrug efflux transporter AcrB pore domain"/>
    <property type="match status" value="2"/>
</dbReference>
<evidence type="ECO:0000313" key="5">
    <source>
        <dbReference type="Proteomes" id="UP000634647"/>
    </source>
</evidence>
<proteinExistence type="predicted"/>
<reference evidence="3 4" key="2">
    <citation type="submission" date="2016-10" db="EMBL/GenBank/DDBJ databases">
        <authorList>
            <person name="Varghese N."/>
            <person name="Submissions S."/>
        </authorList>
    </citation>
    <scope>NUCLEOTIDE SEQUENCE [LARGE SCALE GENOMIC DNA]</scope>
    <source>
        <strain evidence="3 4">DSM 24802</strain>
    </source>
</reference>
<dbReference type="Gene3D" id="1.20.1640.10">
    <property type="entry name" value="Multidrug efflux transporter AcrB transmembrane domain"/>
    <property type="match status" value="2"/>
</dbReference>
<keyword evidence="4" id="KW-1185">Reference proteome</keyword>
<name>A0AAN4US79_9RHOB</name>
<evidence type="ECO:0000313" key="4">
    <source>
        <dbReference type="Proteomes" id="UP000199541"/>
    </source>
</evidence>
<dbReference type="Gene3D" id="3.30.70.1440">
    <property type="entry name" value="Multidrug efflux transporter AcrB pore domain"/>
    <property type="match status" value="1"/>
</dbReference>
<feature type="transmembrane region" description="Helical" evidence="1">
    <location>
        <begin position="365"/>
        <end position="385"/>
    </location>
</feature>
<organism evidence="2 5">
    <name type="scientific">Allgaiera indica</name>
    <dbReference type="NCBI Taxonomy" id="765699"/>
    <lineage>
        <taxon>Bacteria</taxon>
        <taxon>Pseudomonadati</taxon>
        <taxon>Pseudomonadota</taxon>
        <taxon>Alphaproteobacteria</taxon>
        <taxon>Rhodobacterales</taxon>
        <taxon>Paracoccaceae</taxon>
        <taxon>Allgaiera</taxon>
    </lineage>
</organism>
<dbReference type="EMBL" id="FNOB01000011">
    <property type="protein sequence ID" value="SDX17460.1"/>
    <property type="molecule type" value="Genomic_DNA"/>
</dbReference>
<dbReference type="Gene3D" id="3.30.2090.10">
    <property type="entry name" value="Multidrug efflux transporter AcrB TolC docking domain, DN and DC subdomains"/>
    <property type="match status" value="2"/>
</dbReference>
<dbReference type="PANTHER" id="PTHR32063">
    <property type="match status" value="1"/>
</dbReference>
<feature type="transmembrane region" description="Helical" evidence="1">
    <location>
        <begin position="997"/>
        <end position="1022"/>
    </location>
</feature>
<evidence type="ECO:0000313" key="2">
    <source>
        <dbReference type="EMBL" id="GHE02806.1"/>
    </source>
</evidence>
<dbReference type="EMBL" id="BNAB01000010">
    <property type="protein sequence ID" value="GHE02806.1"/>
    <property type="molecule type" value="Genomic_DNA"/>
</dbReference>
<keyword evidence="1" id="KW-0812">Transmembrane</keyword>
<dbReference type="Pfam" id="PF00873">
    <property type="entry name" value="ACR_tran"/>
    <property type="match status" value="1"/>
</dbReference>
<evidence type="ECO:0000313" key="3">
    <source>
        <dbReference type="EMBL" id="SDX17460.1"/>
    </source>
</evidence>
<reference evidence="2" key="3">
    <citation type="submission" date="2023-06" db="EMBL/GenBank/DDBJ databases">
        <authorList>
            <person name="Sun Q."/>
            <person name="Zhou Y."/>
        </authorList>
    </citation>
    <scope>NUCLEOTIDE SEQUENCE</scope>
    <source>
        <strain evidence="2">CGMCC 1.10859</strain>
    </source>
</reference>
<feature type="transmembrane region" description="Helical" evidence="1">
    <location>
        <begin position="918"/>
        <end position="939"/>
    </location>
</feature>
<dbReference type="PRINTS" id="PR00702">
    <property type="entry name" value="ACRIFLAVINRP"/>
</dbReference>
<evidence type="ECO:0000256" key="1">
    <source>
        <dbReference type="SAM" id="Phobius"/>
    </source>
</evidence>
<dbReference type="AlphaFoldDB" id="A0AAN4US79"/>
<feature type="transmembrane region" description="Helical" evidence="1">
    <location>
        <begin position="342"/>
        <end position="359"/>
    </location>
</feature>
<feature type="transmembrane region" description="Helical" evidence="1">
    <location>
        <begin position="535"/>
        <end position="554"/>
    </location>
</feature>
<keyword evidence="1" id="KW-1133">Transmembrane helix</keyword>
<dbReference type="InterPro" id="IPR001036">
    <property type="entry name" value="Acrflvin-R"/>
</dbReference>
<dbReference type="PANTHER" id="PTHR32063:SF4">
    <property type="entry name" value="SLR6043 PROTEIN"/>
    <property type="match status" value="1"/>
</dbReference>
<dbReference type="GO" id="GO:0042910">
    <property type="term" value="F:xenobiotic transmembrane transporter activity"/>
    <property type="evidence" value="ECO:0007669"/>
    <property type="project" value="TreeGrafter"/>
</dbReference>
<dbReference type="SUPFAM" id="SSF82866">
    <property type="entry name" value="Multidrug efflux transporter AcrB transmembrane domain"/>
    <property type="match status" value="2"/>
</dbReference>